<dbReference type="RefSeq" id="WP_096432580.1">
    <property type="nucleotide sequence ID" value="NZ_AP018042.1"/>
</dbReference>
<dbReference type="OrthoDB" id="9811788at2"/>
<dbReference type="KEGG" id="mbas:ALGA_4060"/>
<accession>A0A1Y1CSX8</accession>
<protein>
    <submittedName>
        <fullName evidence="1">Uncharacterized protein</fullName>
    </submittedName>
</protein>
<reference evidence="1 2" key="1">
    <citation type="journal article" date="2018" name="Mar. Genomics">
        <title>Complete genome sequence of Marinifilaceae bacterium strain SPP2, isolated from the Antarctic marine sediment.</title>
        <authorList>
            <person name="Watanabe M."/>
            <person name="Kojima H."/>
            <person name="Fukui M."/>
        </authorList>
    </citation>
    <scope>NUCLEOTIDE SEQUENCE [LARGE SCALE GENOMIC DNA]</scope>
    <source>
        <strain evidence="1 2">SPP2</strain>
    </source>
</reference>
<evidence type="ECO:0000313" key="2">
    <source>
        <dbReference type="Proteomes" id="UP000218267"/>
    </source>
</evidence>
<dbReference type="SUPFAM" id="SSF54631">
    <property type="entry name" value="CBS-domain pair"/>
    <property type="match status" value="1"/>
</dbReference>
<proteinExistence type="predicted"/>
<dbReference type="Proteomes" id="UP000218267">
    <property type="component" value="Chromosome"/>
</dbReference>
<reference evidence="2" key="2">
    <citation type="journal article" date="2020" name="Antonie Van Leeuwenhoek">
        <title>Labilibaculum antarcticum sp. nov., a novel facultative anaerobic, psychrotorelant bacterium isolated from marine sediment of Antarctica.</title>
        <authorList>
            <person name="Watanabe M."/>
            <person name="Kojima H."/>
            <person name="Fukui M."/>
        </authorList>
    </citation>
    <scope>NUCLEOTIDE SEQUENCE [LARGE SCALE GENOMIC DNA]</scope>
    <source>
        <strain evidence="2">SPP2</strain>
    </source>
</reference>
<dbReference type="AlphaFoldDB" id="A0A1Y1CSX8"/>
<name>A0A1Y1CSX8_9BACT</name>
<dbReference type="EMBL" id="AP018042">
    <property type="protein sequence ID" value="BAX82351.1"/>
    <property type="molecule type" value="Genomic_DNA"/>
</dbReference>
<gene>
    <name evidence="1" type="ORF">ALGA_4060</name>
</gene>
<dbReference type="InterPro" id="IPR046342">
    <property type="entry name" value="CBS_dom_sf"/>
</dbReference>
<evidence type="ECO:0000313" key="1">
    <source>
        <dbReference type="EMBL" id="BAX82351.1"/>
    </source>
</evidence>
<keyword evidence="2" id="KW-1185">Reference proteome</keyword>
<organism evidence="1 2">
    <name type="scientific">Labilibaculum antarcticum</name>
    <dbReference type="NCBI Taxonomy" id="1717717"/>
    <lineage>
        <taxon>Bacteria</taxon>
        <taxon>Pseudomonadati</taxon>
        <taxon>Bacteroidota</taxon>
        <taxon>Bacteroidia</taxon>
        <taxon>Marinilabiliales</taxon>
        <taxon>Marinifilaceae</taxon>
        <taxon>Labilibaculum</taxon>
    </lineage>
</organism>
<sequence>MKEQFYFNQIQGKELLVASLGIHNSDWKEISTKEFSQNKQVVHDIMIKNHYDVIPVKNKSGSFAHYVTTSSWGDYSLSNIEMKSIKFAEDGIYYLTHISDAIRLMVENKRNFYFLTNHTSVVGLLSIANLNNKYFYYWLYQNLVDLEQGLGKMLSSQLDTQQICNRIEELSSQDNDLGKWFKDTSNRYKEDQKKNSDTAITEYLYFGQLIELFHQFDLHKILGYKNGDGFKKHTSYLNKIRNTVAHPTRSLIQDHSSLIELWNGIVKMDELSKSLVRESKENMD</sequence>